<dbReference type="Gene3D" id="3.90.960.10">
    <property type="entry name" value="YbaK/aminoacyl-tRNA synthetase-associated domain"/>
    <property type="match status" value="1"/>
</dbReference>
<dbReference type="GO" id="GO:0016829">
    <property type="term" value="F:lyase activity"/>
    <property type="evidence" value="ECO:0007669"/>
    <property type="project" value="UniProtKB-KW"/>
</dbReference>
<dbReference type="Pfam" id="PF04073">
    <property type="entry name" value="tRNA_edit"/>
    <property type="match status" value="1"/>
</dbReference>
<reference evidence="2 3" key="1">
    <citation type="submission" date="2019-02" db="EMBL/GenBank/DDBJ databases">
        <title>Deep-cultivation of Planctomycetes and their phenomic and genomic characterization uncovers novel biology.</title>
        <authorList>
            <person name="Wiegand S."/>
            <person name="Jogler M."/>
            <person name="Boedeker C."/>
            <person name="Pinto D."/>
            <person name="Vollmers J."/>
            <person name="Rivas-Marin E."/>
            <person name="Kohn T."/>
            <person name="Peeters S.H."/>
            <person name="Heuer A."/>
            <person name="Rast P."/>
            <person name="Oberbeckmann S."/>
            <person name="Bunk B."/>
            <person name="Jeske O."/>
            <person name="Meyerdierks A."/>
            <person name="Storesund J.E."/>
            <person name="Kallscheuer N."/>
            <person name="Luecker S."/>
            <person name="Lage O.M."/>
            <person name="Pohl T."/>
            <person name="Merkel B.J."/>
            <person name="Hornburger P."/>
            <person name="Mueller R.-W."/>
            <person name="Bruemmer F."/>
            <person name="Labrenz M."/>
            <person name="Spormann A.M."/>
            <person name="Op den Camp H."/>
            <person name="Overmann J."/>
            <person name="Amann R."/>
            <person name="Jetten M.S.M."/>
            <person name="Mascher T."/>
            <person name="Medema M.H."/>
            <person name="Devos D.P."/>
            <person name="Kaster A.-K."/>
            <person name="Ovreas L."/>
            <person name="Rohde M."/>
            <person name="Galperin M.Y."/>
            <person name="Jogler C."/>
        </authorList>
    </citation>
    <scope>NUCLEOTIDE SEQUENCE [LARGE SCALE GENOMIC DNA]</scope>
    <source>
        <strain evidence="2 3">Pla133</strain>
    </source>
</reference>
<dbReference type="InterPro" id="IPR007214">
    <property type="entry name" value="YbaK/aa-tRNA-synth-assoc-dom"/>
</dbReference>
<organism evidence="2 3">
    <name type="scientific">Engelhardtia mirabilis</name>
    <dbReference type="NCBI Taxonomy" id="2528011"/>
    <lineage>
        <taxon>Bacteria</taxon>
        <taxon>Pseudomonadati</taxon>
        <taxon>Planctomycetota</taxon>
        <taxon>Planctomycetia</taxon>
        <taxon>Planctomycetia incertae sedis</taxon>
        <taxon>Engelhardtia</taxon>
    </lineage>
</organism>
<sequence length="163" mass="16976">MGKPNSVRLLEREGVDHVLHEVGPEVKSGQAMAQALGVKPEWVLRTIVCELEFAGPAGAPGRRAKALVLHGSAAELDLKRLARAAGAARARLADRGEAERWTGLVRGGISALAVPPGRFEVLIEAAALAASRVFVSAGRPGAELELAPADLVRVIGARSIDLG</sequence>
<accession>A0A518BMV6</accession>
<evidence type="ECO:0000259" key="1">
    <source>
        <dbReference type="Pfam" id="PF04073"/>
    </source>
</evidence>
<dbReference type="GO" id="GO:0002161">
    <property type="term" value="F:aminoacyl-tRNA deacylase activity"/>
    <property type="evidence" value="ECO:0007669"/>
    <property type="project" value="InterPro"/>
</dbReference>
<dbReference type="EMBL" id="CP036287">
    <property type="protein sequence ID" value="QDU68287.1"/>
    <property type="molecule type" value="Genomic_DNA"/>
</dbReference>
<protein>
    <submittedName>
        <fullName evidence="2">Cys-tRNA(Pro)/Cys-tRNA(Cys) deacylase YbaK</fullName>
        <ecNumber evidence="2">4.2.-.-</ecNumber>
    </submittedName>
</protein>
<evidence type="ECO:0000313" key="3">
    <source>
        <dbReference type="Proteomes" id="UP000316921"/>
    </source>
</evidence>
<name>A0A518BMV6_9BACT</name>
<dbReference type="InterPro" id="IPR036754">
    <property type="entry name" value="YbaK/aa-tRNA-synt-asso_dom_sf"/>
</dbReference>
<feature type="domain" description="YbaK/aminoacyl-tRNA synthetase-associated" evidence="1">
    <location>
        <begin position="24"/>
        <end position="153"/>
    </location>
</feature>
<dbReference type="SUPFAM" id="SSF55826">
    <property type="entry name" value="YbaK/ProRS associated domain"/>
    <property type="match status" value="1"/>
</dbReference>
<keyword evidence="3" id="KW-1185">Reference proteome</keyword>
<dbReference type="EC" id="4.2.-.-" evidence="2"/>
<evidence type="ECO:0000313" key="2">
    <source>
        <dbReference type="EMBL" id="QDU68287.1"/>
    </source>
</evidence>
<dbReference type="AlphaFoldDB" id="A0A518BMV6"/>
<dbReference type="Proteomes" id="UP000316921">
    <property type="component" value="Chromosome"/>
</dbReference>
<dbReference type="RefSeq" id="WP_419191615.1">
    <property type="nucleotide sequence ID" value="NZ_CP036287.1"/>
</dbReference>
<keyword evidence="2" id="KW-0456">Lyase</keyword>
<gene>
    <name evidence="2" type="primary">ybaK</name>
    <name evidence="2" type="ORF">Pla133_33830</name>
</gene>
<proteinExistence type="predicted"/>
<dbReference type="KEGG" id="pbap:Pla133_33830"/>